<gene>
    <name evidence="1" type="ORF">NUW54_g7748</name>
</gene>
<proteinExistence type="predicted"/>
<accession>A0ACC1PIB9</accession>
<keyword evidence="2" id="KW-1185">Reference proteome</keyword>
<dbReference type="Proteomes" id="UP001144978">
    <property type="component" value="Unassembled WGS sequence"/>
</dbReference>
<comment type="caution">
    <text evidence="1">The sequence shown here is derived from an EMBL/GenBank/DDBJ whole genome shotgun (WGS) entry which is preliminary data.</text>
</comment>
<name>A0ACC1PIB9_9APHY</name>
<protein>
    <submittedName>
        <fullName evidence="1">Uncharacterized protein</fullName>
    </submittedName>
</protein>
<evidence type="ECO:0000313" key="1">
    <source>
        <dbReference type="EMBL" id="KAJ2993283.1"/>
    </source>
</evidence>
<sequence>MATARKRWKAIFWGEAIFRQSTTTSRGAVCTFQLFLIFPLRPRLSLISSHPLLLLYHSLTSPRPWTLTALLDKRSPAIENAPFIMNSANPLDRHNRPLPLRRCLRLFSPPSLSSCLPVGRAIALDSDLELVLFLVRLDRLARPRSGDG</sequence>
<organism evidence="1 2">
    <name type="scientific">Trametes sanguinea</name>
    <dbReference type="NCBI Taxonomy" id="158606"/>
    <lineage>
        <taxon>Eukaryota</taxon>
        <taxon>Fungi</taxon>
        <taxon>Dikarya</taxon>
        <taxon>Basidiomycota</taxon>
        <taxon>Agaricomycotina</taxon>
        <taxon>Agaricomycetes</taxon>
        <taxon>Polyporales</taxon>
        <taxon>Polyporaceae</taxon>
        <taxon>Trametes</taxon>
    </lineage>
</organism>
<dbReference type="EMBL" id="JANSHE010002283">
    <property type="protein sequence ID" value="KAJ2993283.1"/>
    <property type="molecule type" value="Genomic_DNA"/>
</dbReference>
<evidence type="ECO:0000313" key="2">
    <source>
        <dbReference type="Proteomes" id="UP001144978"/>
    </source>
</evidence>
<reference evidence="1" key="1">
    <citation type="submission" date="2022-08" db="EMBL/GenBank/DDBJ databases">
        <title>Genome Sequence of Pycnoporus sanguineus.</title>
        <authorList>
            <person name="Buettner E."/>
        </authorList>
    </citation>
    <scope>NUCLEOTIDE SEQUENCE</scope>
    <source>
        <strain evidence="1">CG-C14</strain>
    </source>
</reference>